<dbReference type="AlphaFoldDB" id="A0A0V0HAA5"/>
<reference evidence="1" key="1">
    <citation type="submission" date="2015-12" db="EMBL/GenBank/DDBJ databases">
        <title>Gene expression during late stages of embryo sac development: a critical building block for successful pollen-pistil interactions.</title>
        <authorList>
            <person name="Liu Y."/>
            <person name="Joly V."/>
            <person name="Sabar M."/>
            <person name="Matton D.P."/>
        </authorList>
    </citation>
    <scope>NUCLEOTIDE SEQUENCE</scope>
</reference>
<name>A0A0V0HAA5_SOLCH</name>
<dbReference type="EMBL" id="GEDG01023175">
    <property type="protein sequence ID" value="JAP16935.1"/>
    <property type="molecule type" value="Transcribed_RNA"/>
</dbReference>
<evidence type="ECO:0000313" key="1">
    <source>
        <dbReference type="EMBL" id="JAP16935.1"/>
    </source>
</evidence>
<protein>
    <submittedName>
        <fullName evidence="1">Putative ovule protein</fullName>
    </submittedName>
</protein>
<proteinExistence type="predicted"/>
<organism evidence="1">
    <name type="scientific">Solanum chacoense</name>
    <name type="common">Chaco potato</name>
    <dbReference type="NCBI Taxonomy" id="4108"/>
    <lineage>
        <taxon>Eukaryota</taxon>
        <taxon>Viridiplantae</taxon>
        <taxon>Streptophyta</taxon>
        <taxon>Embryophyta</taxon>
        <taxon>Tracheophyta</taxon>
        <taxon>Spermatophyta</taxon>
        <taxon>Magnoliopsida</taxon>
        <taxon>eudicotyledons</taxon>
        <taxon>Gunneridae</taxon>
        <taxon>Pentapetalae</taxon>
        <taxon>asterids</taxon>
        <taxon>lamiids</taxon>
        <taxon>Solanales</taxon>
        <taxon>Solanaceae</taxon>
        <taxon>Solanoideae</taxon>
        <taxon>Solaneae</taxon>
        <taxon>Solanum</taxon>
    </lineage>
</organism>
<accession>A0A0V0HAA5</accession>
<sequence length="81" mass="9613">MQEFYCRWIDCVVLHFTCEIAMDFFLCKRERFNYLGSIIQGDRSIDDDVTHRIGVGWVEWRLAFGYCAIKMRHQGLKVSST</sequence>